<feature type="transmembrane region" description="Helical" evidence="5">
    <location>
        <begin position="305"/>
        <end position="324"/>
    </location>
</feature>
<proteinExistence type="predicted"/>
<dbReference type="InterPro" id="IPR036259">
    <property type="entry name" value="MFS_trans_sf"/>
</dbReference>
<feature type="transmembrane region" description="Helical" evidence="5">
    <location>
        <begin position="215"/>
        <end position="233"/>
    </location>
</feature>
<dbReference type="Gene3D" id="1.20.1250.20">
    <property type="entry name" value="MFS general substrate transporter like domains"/>
    <property type="match status" value="2"/>
</dbReference>
<feature type="transmembrane region" description="Helical" evidence="5">
    <location>
        <begin position="281"/>
        <end position="299"/>
    </location>
</feature>
<feature type="transmembrane region" description="Helical" evidence="5">
    <location>
        <begin position="148"/>
        <end position="167"/>
    </location>
</feature>
<dbReference type="RefSeq" id="WP_160844556.1">
    <property type="nucleotide sequence ID" value="NZ_WVHT01000004.1"/>
</dbReference>
<accession>A0A7K1Y9Y6</accession>
<dbReference type="CDD" id="cd17393">
    <property type="entry name" value="MFS_MosC_like"/>
    <property type="match status" value="1"/>
</dbReference>
<keyword evidence="8" id="KW-1185">Reference proteome</keyword>
<feature type="transmembrane region" description="Helical" evidence="5">
    <location>
        <begin position="109"/>
        <end position="127"/>
    </location>
</feature>
<feature type="transmembrane region" description="Helical" evidence="5">
    <location>
        <begin position="85"/>
        <end position="103"/>
    </location>
</feature>
<dbReference type="InterPro" id="IPR020846">
    <property type="entry name" value="MFS_dom"/>
</dbReference>
<feature type="transmembrane region" description="Helical" evidence="5">
    <location>
        <begin position="363"/>
        <end position="383"/>
    </location>
</feature>
<evidence type="ECO:0000256" key="2">
    <source>
        <dbReference type="ARBA" id="ARBA00022692"/>
    </source>
</evidence>
<dbReference type="PANTHER" id="PTHR23514">
    <property type="entry name" value="BYPASS OF STOP CODON PROTEIN 6"/>
    <property type="match status" value="1"/>
</dbReference>
<organism evidence="7 8">
    <name type="scientific">Hufsiella arboris</name>
    <dbReference type="NCBI Taxonomy" id="2695275"/>
    <lineage>
        <taxon>Bacteria</taxon>
        <taxon>Pseudomonadati</taxon>
        <taxon>Bacteroidota</taxon>
        <taxon>Sphingobacteriia</taxon>
        <taxon>Sphingobacteriales</taxon>
        <taxon>Sphingobacteriaceae</taxon>
        <taxon>Hufsiella</taxon>
    </lineage>
</organism>
<dbReference type="EMBL" id="WVHT01000004">
    <property type="protein sequence ID" value="MXV51382.1"/>
    <property type="molecule type" value="Genomic_DNA"/>
</dbReference>
<feature type="domain" description="Major facilitator superfamily (MFS) profile" evidence="6">
    <location>
        <begin position="19"/>
        <end position="391"/>
    </location>
</feature>
<sequence>MNAESTLAVSLPKISNRAHRIGVGVLFFFMGLTFSSWASRIPTIQQTLQLNEAELGALLLMLPAGLLVSAPIAGLLIAKFGSRRVVVASLTIYTFLLFTIGLIHNVTLLSFVLFCFGFTSNLTNISVNKQAVDVENMYGRPILASFHGLWSLAGFVGAAIGAVMISNDISIPIHYSVILTLVVIGVISSVRFLINDDNEHKKSDDPLFTMPDKSLLILSLIALCSLICEGAMFDWSSVYFKKVVMPDPSMLGAGYVAFMATMATGRFLADGFSHRFGLKTTLMLSGTLTVIGLLTAVIFPHLITAIIGFMLVGFGVSSVVPLSYSLAAKSKTMKPGVAIAAITTIGFMGFLIGPPLIGFVAQAASLRASFTIIAFMGLCVLIFSSRLKTTK</sequence>
<evidence type="ECO:0000256" key="4">
    <source>
        <dbReference type="ARBA" id="ARBA00023136"/>
    </source>
</evidence>
<reference evidence="7 8" key="1">
    <citation type="submission" date="2019-11" db="EMBL/GenBank/DDBJ databases">
        <title>Pedobacter sp. HMF7647 Genome sequencing and assembly.</title>
        <authorList>
            <person name="Kang H."/>
            <person name="Kim H."/>
            <person name="Joh K."/>
        </authorList>
    </citation>
    <scope>NUCLEOTIDE SEQUENCE [LARGE SCALE GENOMIC DNA]</scope>
    <source>
        <strain evidence="7 8">HMF7647</strain>
    </source>
</reference>
<evidence type="ECO:0000313" key="7">
    <source>
        <dbReference type="EMBL" id="MXV51382.1"/>
    </source>
</evidence>
<dbReference type="GO" id="GO:0022857">
    <property type="term" value="F:transmembrane transporter activity"/>
    <property type="evidence" value="ECO:0007669"/>
    <property type="project" value="InterPro"/>
</dbReference>
<evidence type="ECO:0000256" key="1">
    <source>
        <dbReference type="ARBA" id="ARBA00004141"/>
    </source>
</evidence>
<evidence type="ECO:0000256" key="3">
    <source>
        <dbReference type="ARBA" id="ARBA00022989"/>
    </source>
</evidence>
<dbReference type="PANTHER" id="PTHR23514:SF13">
    <property type="entry name" value="INNER MEMBRANE PROTEIN YBJJ"/>
    <property type="match status" value="1"/>
</dbReference>
<dbReference type="Pfam" id="PF07690">
    <property type="entry name" value="MFS_1"/>
    <property type="match status" value="1"/>
</dbReference>
<feature type="transmembrane region" description="Helical" evidence="5">
    <location>
        <begin position="336"/>
        <end position="357"/>
    </location>
</feature>
<keyword evidence="4 5" id="KW-0472">Membrane</keyword>
<keyword evidence="2 5" id="KW-0812">Transmembrane</keyword>
<dbReference type="InterPro" id="IPR051788">
    <property type="entry name" value="MFS_Transporter"/>
</dbReference>
<dbReference type="Proteomes" id="UP000466586">
    <property type="component" value="Unassembled WGS sequence"/>
</dbReference>
<feature type="transmembrane region" description="Helical" evidence="5">
    <location>
        <begin position="58"/>
        <end position="78"/>
    </location>
</feature>
<gene>
    <name evidence="7" type="ORF">GS399_10410</name>
</gene>
<dbReference type="GO" id="GO:0016020">
    <property type="term" value="C:membrane"/>
    <property type="evidence" value="ECO:0007669"/>
    <property type="project" value="UniProtKB-SubCell"/>
</dbReference>
<comment type="caution">
    <text evidence="7">The sequence shown here is derived from an EMBL/GenBank/DDBJ whole genome shotgun (WGS) entry which is preliminary data.</text>
</comment>
<protein>
    <submittedName>
        <fullName evidence="7">MFS transporter</fullName>
    </submittedName>
</protein>
<dbReference type="InterPro" id="IPR011701">
    <property type="entry name" value="MFS"/>
</dbReference>
<evidence type="ECO:0000256" key="5">
    <source>
        <dbReference type="SAM" id="Phobius"/>
    </source>
</evidence>
<name>A0A7K1Y9Y6_9SPHI</name>
<dbReference type="AlphaFoldDB" id="A0A7K1Y9Y6"/>
<dbReference type="PROSITE" id="PS50850">
    <property type="entry name" value="MFS"/>
    <property type="match status" value="1"/>
</dbReference>
<keyword evidence="3 5" id="KW-1133">Transmembrane helix</keyword>
<feature type="transmembrane region" description="Helical" evidence="5">
    <location>
        <begin position="253"/>
        <end position="269"/>
    </location>
</feature>
<comment type="subcellular location">
    <subcellularLocation>
        <location evidence="1">Membrane</location>
        <topology evidence="1">Multi-pass membrane protein</topology>
    </subcellularLocation>
</comment>
<dbReference type="SUPFAM" id="SSF103473">
    <property type="entry name" value="MFS general substrate transporter"/>
    <property type="match status" value="1"/>
</dbReference>
<evidence type="ECO:0000259" key="6">
    <source>
        <dbReference type="PROSITE" id="PS50850"/>
    </source>
</evidence>
<feature type="transmembrane region" description="Helical" evidence="5">
    <location>
        <begin position="173"/>
        <end position="194"/>
    </location>
</feature>
<evidence type="ECO:0000313" key="8">
    <source>
        <dbReference type="Proteomes" id="UP000466586"/>
    </source>
</evidence>
<feature type="transmembrane region" description="Helical" evidence="5">
    <location>
        <begin position="21"/>
        <end position="38"/>
    </location>
</feature>